<proteinExistence type="predicted"/>
<feature type="compositionally biased region" description="Polar residues" evidence="1">
    <location>
        <begin position="23"/>
        <end position="33"/>
    </location>
</feature>
<protein>
    <submittedName>
        <fullName evidence="2">Uncharacterized protein</fullName>
    </submittedName>
</protein>
<evidence type="ECO:0000313" key="3">
    <source>
        <dbReference type="Proteomes" id="UP000822688"/>
    </source>
</evidence>
<feature type="compositionally biased region" description="Basic and acidic residues" evidence="1">
    <location>
        <begin position="34"/>
        <end position="52"/>
    </location>
</feature>
<feature type="region of interest" description="Disordered" evidence="1">
    <location>
        <begin position="23"/>
        <end position="53"/>
    </location>
</feature>
<dbReference type="EMBL" id="CM026425">
    <property type="protein sequence ID" value="KAG0576888.1"/>
    <property type="molecule type" value="Genomic_DNA"/>
</dbReference>
<dbReference type="AlphaFoldDB" id="A0A8T0I2V2"/>
<evidence type="ECO:0000313" key="2">
    <source>
        <dbReference type="EMBL" id="KAG0576888.1"/>
    </source>
</evidence>
<organism evidence="2 3">
    <name type="scientific">Ceratodon purpureus</name>
    <name type="common">Fire moss</name>
    <name type="synonym">Dicranum purpureum</name>
    <dbReference type="NCBI Taxonomy" id="3225"/>
    <lineage>
        <taxon>Eukaryota</taxon>
        <taxon>Viridiplantae</taxon>
        <taxon>Streptophyta</taxon>
        <taxon>Embryophyta</taxon>
        <taxon>Bryophyta</taxon>
        <taxon>Bryophytina</taxon>
        <taxon>Bryopsida</taxon>
        <taxon>Dicranidae</taxon>
        <taxon>Pseudoditrichales</taxon>
        <taxon>Ditrichaceae</taxon>
        <taxon>Ceratodon</taxon>
    </lineage>
</organism>
<comment type="caution">
    <text evidence="2">The sequence shown here is derived from an EMBL/GenBank/DDBJ whole genome shotgun (WGS) entry which is preliminary data.</text>
</comment>
<accession>A0A8T0I2V2</accession>
<name>A0A8T0I2V2_CERPU</name>
<evidence type="ECO:0000256" key="1">
    <source>
        <dbReference type="SAM" id="MobiDB-lite"/>
    </source>
</evidence>
<gene>
    <name evidence="2" type="ORF">KC19_5G115500</name>
</gene>
<reference evidence="2" key="1">
    <citation type="submission" date="2020-06" db="EMBL/GenBank/DDBJ databases">
        <title>WGS assembly of Ceratodon purpureus strain R40.</title>
        <authorList>
            <person name="Carey S.B."/>
            <person name="Jenkins J."/>
            <person name="Shu S."/>
            <person name="Lovell J.T."/>
            <person name="Sreedasyam A."/>
            <person name="Maumus F."/>
            <person name="Tiley G.P."/>
            <person name="Fernandez-Pozo N."/>
            <person name="Barry K."/>
            <person name="Chen C."/>
            <person name="Wang M."/>
            <person name="Lipzen A."/>
            <person name="Daum C."/>
            <person name="Saski C.A."/>
            <person name="Payton A.C."/>
            <person name="Mcbreen J.C."/>
            <person name="Conrad R.E."/>
            <person name="Kollar L.M."/>
            <person name="Olsson S."/>
            <person name="Huttunen S."/>
            <person name="Landis J.B."/>
            <person name="Wickett N.J."/>
            <person name="Johnson M.G."/>
            <person name="Rensing S.A."/>
            <person name="Grimwood J."/>
            <person name="Schmutz J."/>
            <person name="Mcdaniel S.F."/>
        </authorList>
    </citation>
    <scope>NUCLEOTIDE SEQUENCE</scope>
    <source>
        <strain evidence="2">R40</strain>
    </source>
</reference>
<sequence length="187" mass="20719">MKPPAYLQLEASCSASVSSGTTIDTSVAQGQESGHSEHINQSTDRSHQKGDDIVDSNIVQLRIAVHKTRAPRFSSPITREDFVLNIEGHKNRHPTRGSCAHFSERKASNKLVVRLQRSPAFSCDMQASDMMAHILCTRIGGGPSSIASQRIDDRTSSIPALRLRSHAFLFHFFGLIKWNIFHGKEDP</sequence>
<keyword evidence="3" id="KW-1185">Reference proteome</keyword>
<dbReference type="Proteomes" id="UP000822688">
    <property type="component" value="Chromosome 5"/>
</dbReference>